<reference evidence="2" key="1">
    <citation type="journal article" date="2023" name="GigaByte">
        <title>Genome assembly of the bearded iris, Iris pallida Lam.</title>
        <authorList>
            <person name="Bruccoleri R.E."/>
            <person name="Oakeley E.J."/>
            <person name="Faust A.M.E."/>
            <person name="Altorfer M."/>
            <person name="Dessus-Babus S."/>
            <person name="Burckhardt D."/>
            <person name="Oertli M."/>
            <person name="Naumann U."/>
            <person name="Petersen F."/>
            <person name="Wong J."/>
        </authorList>
    </citation>
    <scope>NUCLEOTIDE SEQUENCE</scope>
    <source>
        <strain evidence="2">GSM-AAB239-AS_SAM_17_03QT</strain>
    </source>
</reference>
<gene>
    <name evidence="2" type="ORF">M6B38_125355</name>
</gene>
<organism evidence="2 3">
    <name type="scientific">Iris pallida</name>
    <name type="common">Sweet iris</name>
    <dbReference type="NCBI Taxonomy" id="29817"/>
    <lineage>
        <taxon>Eukaryota</taxon>
        <taxon>Viridiplantae</taxon>
        <taxon>Streptophyta</taxon>
        <taxon>Embryophyta</taxon>
        <taxon>Tracheophyta</taxon>
        <taxon>Spermatophyta</taxon>
        <taxon>Magnoliopsida</taxon>
        <taxon>Liliopsida</taxon>
        <taxon>Asparagales</taxon>
        <taxon>Iridaceae</taxon>
        <taxon>Iridoideae</taxon>
        <taxon>Irideae</taxon>
        <taxon>Iris</taxon>
    </lineage>
</organism>
<feature type="compositionally biased region" description="Low complexity" evidence="1">
    <location>
        <begin position="82"/>
        <end position="95"/>
    </location>
</feature>
<proteinExistence type="predicted"/>
<keyword evidence="3" id="KW-1185">Reference proteome</keyword>
<evidence type="ECO:0000256" key="1">
    <source>
        <dbReference type="SAM" id="MobiDB-lite"/>
    </source>
</evidence>
<feature type="compositionally biased region" description="Basic and acidic residues" evidence="1">
    <location>
        <begin position="1"/>
        <end position="10"/>
    </location>
</feature>
<feature type="compositionally biased region" description="Acidic residues" evidence="1">
    <location>
        <begin position="11"/>
        <end position="20"/>
    </location>
</feature>
<dbReference type="Proteomes" id="UP001140949">
    <property type="component" value="Unassembled WGS sequence"/>
</dbReference>
<name>A0AAX6GW59_IRIPA</name>
<feature type="region of interest" description="Disordered" evidence="1">
    <location>
        <begin position="79"/>
        <end position="129"/>
    </location>
</feature>
<evidence type="ECO:0000313" key="3">
    <source>
        <dbReference type="Proteomes" id="UP001140949"/>
    </source>
</evidence>
<accession>A0AAX6GW59</accession>
<comment type="caution">
    <text evidence="2">The sequence shown here is derived from an EMBL/GenBank/DDBJ whole genome shotgun (WGS) entry which is preliminary data.</text>
</comment>
<dbReference type="AlphaFoldDB" id="A0AAX6GW59"/>
<protein>
    <submittedName>
        <fullName evidence="2">Uncharacterized protein</fullName>
    </submittedName>
</protein>
<dbReference type="EMBL" id="JANAVB010015755">
    <property type="protein sequence ID" value="KAJ6832792.1"/>
    <property type="molecule type" value="Genomic_DNA"/>
</dbReference>
<evidence type="ECO:0000313" key="2">
    <source>
        <dbReference type="EMBL" id="KAJ6832792.1"/>
    </source>
</evidence>
<feature type="compositionally biased region" description="Low complexity" evidence="1">
    <location>
        <begin position="105"/>
        <end position="114"/>
    </location>
</feature>
<feature type="region of interest" description="Disordered" evidence="1">
    <location>
        <begin position="1"/>
        <end position="22"/>
    </location>
</feature>
<reference evidence="2" key="2">
    <citation type="submission" date="2023-04" db="EMBL/GenBank/DDBJ databases">
        <authorList>
            <person name="Bruccoleri R.E."/>
            <person name="Oakeley E.J."/>
            <person name="Faust A.-M."/>
            <person name="Dessus-Babus S."/>
            <person name="Altorfer M."/>
            <person name="Burckhardt D."/>
            <person name="Oertli M."/>
            <person name="Naumann U."/>
            <person name="Petersen F."/>
            <person name="Wong J."/>
        </authorList>
    </citation>
    <scope>NUCLEOTIDE SEQUENCE</scope>
    <source>
        <strain evidence="2">GSM-AAB239-AS_SAM_17_03QT</strain>
        <tissue evidence="2">Leaf</tissue>
    </source>
</reference>
<sequence>MGGKREVMSKEEEEEEEEGMEQWVPLFEIFLNSPFPETEASLWFQQHAPPPTSAFLSFLLQTQTQPIIFLQTLPPFVQSEYSPSSPTTPHASPAPSSAPSPPAYSTPTALPPTSGSAVPPPTCSTKCRSRTANTTSTQFQNGFPVLLLLLASYLGSLSVPNSLRPLNLPPRAQM</sequence>